<feature type="transmembrane region" description="Helical" evidence="8">
    <location>
        <begin position="59"/>
        <end position="78"/>
    </location>
</feature>
<proteinExistence type="inferred from homology"/>
<evidence type="ECO:0000313" key="9">
    <source>
        <dbReference type="EMBL" id="NYG59196.1"/>
    </source>
</evidence>
<keyword evidence="7 8" id="KW-0472">Membrane</keyword>
<dbReference type="Pfam" id="PF04066">
    <property type="entry name" value="MrpF_PhaF"/>
    <property type="match status" value="1"/>
</dbReference>
<accession>A0A7Y9RYX3</accession>
<keyword evidence="10" id="KW-1185">Reference proteome</keyword>
<dbReference type="GO" id="GO:0005886">
    <property type="term" value="C:plasma membrane"/>
    <property type="evidence" value="ECO:0007669"/>
    <property type="project" value="UniProtKB-SubCell"/>
</dbReference>
<keyword evidence="4" id="KW-1003">Cell membrane</keyword>
<organism evidence="9 10">
    <name type="scientific">Nocardioides daedukensis</name>
    <dbReference type="NCBI Taxonomy" id="634462"/>
    <lineage>
        <taxon>Bacteria</taxon>
        <taxon>Bacillati</taxon>
        <taxon>Actinomycetota</taxon>
        <taxon>Actinomycetes</taxon>
        <taxon>Propionibacteriales</taxon>
        <taxon>Nocardioidaceae</taxon>
        <taxon>Nocardioides</taxon>
    </lineage>
</organism>
<evidence type="ECO:0000256" key="3">
    <source>
        <dbReference type="ARBA" id="ARBA00022448"/>
    </source>
</evidence>
<keyword evidence="6 8" id="KW-1133">Transmembrane helix</keyword>
<evidence type="ECO:0000256" key="1">
    <source>
        <dbReference type="ARBA" id="ARBA00004651"/>
    </source>
</evidence>
<evidence type="ECO:0000313" key="10">
    <source>
        <dbReference type="Proteomes" id="UP000540656"/>
    </source>
</evidence>
<comment type="similarity">
    <text evidence="2">Belongs to the CPA3 antiporters (TC 2.A.63) subunit F family.</text>
</comment>
<reference evidence="9 10" key="1">
    <citation type="submission" date="2020-07" db="EMBL/GenBank/DDBJ databases">
        <title>Sequencing the genomes of 1000 actinobacteria strains.</title>
        <authorList>
            <person name="Klenk H.-P."/>
        </authorList>
    </citation>
    <scope>NUCLEOTIDE SEQUENCE [LARGE SCALE GENOMIC DNA]</scope>
    <source>
        <strain evidence="9 10">DSM 23819</strain>
    </source>
</reference>
<keyword evidence="3" id="KW-0813">Transport</keyword>
<dbReference type="InterPro" id="IPR007208">
    <property type="entry name" value="MrpF/PhaF-like"/>
</dbReference>
<evidence type="ECO:0000256" key="6">
    <source>
        <dbReference type="ARBA" id="ARBA00022989"/>
    </source>
</evidence>
<dbReference type="PANTHER" id="PTHR34702">
    <property type="entry name" value="NA(+)/H(+) ANTIPORTER SUBUNIT F1"/>
    <property type="match status" value="1"/>
</dbReference>
<evidence type="ECO:0000256" key="4">
    <source>
        <dbReference type="ARBA" id="ARBA00022475"/>
    </source>
</evidence>
<evidence type="ECO:0000256" key="5">
    <source>
        <dbReference type="ARBA" id="ARBA00022692"/>
    </source>
</evidence>
<feature type="transmembrane region" description="Helical" evidence="8">
    <location>
        <begin position="6"/>
        <end position="25"/>
    </location>
</feature>
<dbReference type="RefSeq" id="WP_179502272.1">
    <property type="nucleotide sequence ID" value="NZ_JACCAA010000001.1"/>
</dbReference>
<sequence length="93" mass="9737">MNVVIWICAGMLGLAALLLLVRITIGPTMLDRTVAVDVLIAVGISSVALEAAINQHTSTLPLLLVLTLLGFVGSVSIARFTKGSDVIDNGDHR</sequence>
<protein>
    <submittedName>
        <fullName evidence="9">Multicomponent Na+:H+ antiporter subunit F</fullName>
    </submittedName>
</protein>
<dbReference type="PANTHER" id="PTHR34702:SF1">
    <property type="entry name" value="NA(+)_H(+) ANTIPORTER SUBUNIT F"/>
    <property type="match status" value="1"/>
</dbReference>
<feature type="transmembrane region" description="Helical" evidence="8">
    <location>
        <begin position="34"/>
        <end position="53"/>
    </location>
</feature>
<keyword evidence="5 8" id="KW-0812">Transmembrane</keyword>
<dbReference type="Proteomes" id="UP000540656">
    <property type="component" value="Unassembled WGS sequence"/>
</dbReference>
<comment type="subcellular location">
    <subcellularLocation>
        <location evidence="1">Cell membrane</location>
        <topology evidence="1">Multi-pass membrane protein</topology>
    </subcellularLocation>
</comment>
<evidence type="ECO:0000256" key="8">
    <source>
        <dbReference type="SAM" id="Phobius"/>
    </source>
</evidence>
<dbReference type="GO" id="GO:0015385">
    <property type="term" value="F:sodium:proton antiporter activity"/>
    <property type="evidence" value="ECO:0007669"/>
    <property type="project" value="TreeGrafter"/>
</dbReference>
<evidence type="ECO:0000256" key="2">
    <source>
        <dbReference type="ARBA" id="ARBA00009212"/>
    </source>
</evidence>
<gene>
    <name evidence="9" type="ORF">BJ980_002119</name>
</gene>
<dbReference type="AlphaFoldDB" id="A0A7Y9RYX3"/>
<comment type="caution">
    <text evidence="9">The sequence shown here is derived from an EMBL/GenBank/DDBJ whole genome shotgun (WGS) entry which is preliminary data.</text>
</comment>
<evidence type="ECO:0000256" key="7">
    <source>
        <dbReference type="ARBA" id="ARBA00023136"/>
    </source>
</evidence>
<name>A0A7Y9RYX3_9ACTN</name>
<dbReference type="EMBL" id="JACCAA010000001">
    <property type="protein sequence ID" value="NYG59196.1"/>
    <property type="molecule type" value="Genomic_DNA"/>
</dbReference>